<evidence type="ECO:0000313" key="5">
    <source>
        <dbReference type="EMBL" id="KGQ10037.1"/>
    </source>
</evidence>
<feature type="repeat" description="ANK" evidence="2">
    <location>
        <begin position="692"/>
        <end position="724"/>
    </location>
</feature>
<dbReference type="eggNOG" id="ENOG502SM5C">
    <property type="taxonomic scope" value="Eukaryota"/>
</dbReference>
<feature type="domain" description="GPI inositol-deacylase winged helix" evidence="3">
    <location>
        <begin position="473"/>
        <end position="557"/>
    </location>
</feature>
<dbReference type="Gene3D" id="1.25.40.20">
    <property type="entry name" value="Ankyrin repeat-containing domain"/>
    <property type="match status" value="1"/>
</dbReference>
<dbReference type="PROSITE" id="PS50297">
    <property type="entry name" value="ANK_REP_REGION"/>
    <property type="match status" value="1"/>
</dbReference>
<organism evidence="5 6">
    <name type="scientific">Beauveria bassiana D1-5</name>
    <dbReference type="NCBI Taxonomy" id="1245745"/>
    <lineage>
        <taxon>Eukaryota</taxon>
        <taxon>Fungi</taxon>
        <taxon>Dikarya</taxon>
        <taxon>Ascomycota</taxon>
        <taxon>Pezizomycotina</taxon>
        <taxon>Sordariomycetes</taxon>
        <taxon>Hypocreomycetidae</taxon>
        <taxon>Hypocreales</taxon>
        <taxon>Cordycipitaceae</taxon>
        <taxon>Beauveria</taxon>
    </lineage>
</organism>
<evidence type="ECO:0000259" key="3">
    <source>
        <dbReference type="Pfam" id="PF22939"/>
    </source>
</evidence>
<gene>
    <name evidence="5" type="ORF">BBAD15_g4620</name>
</gene>
<dbReference type="Pfam" id="PF24883">
    <property type="entry name" value="NPHP3_N"/>
    <property type="match status" value="1"/>
</dbReference>
<dbReference type="SUPFAM" id="SSF52540">
    <property type="entry name" value="P-loop containing nucleoside triphosphate hydrolases"/>
    <property type="match status" value="1"/>
</dbReference>
<dbReference type="HOGENOM" id="CLU_000288_34_23_1"/>
<sequence length="802" mass="88908">MDPASVIRVIDVVTEVTQAIYVYGDGIKECRTEVAQLRCELFGMQAALTQMEQDLKFIQENRSTYIVASSNLQSPQCQDMLHETRLVLGKLADTLRTGPSRTRKLTTKLTWPLKRPQVQALATHLERLKTFFILTVTRDSLQSTQDMQSSVDAIFQSVQELQQTQEEEAVYLDAMKWLAPSDPSIAHATASSCRLAGTNSWFLDKTFKDWASGTAPFLWVKGNPGSGKTCLLSACADRLLQSDCLVTYFYCSYNDSSSQEPRNILGSLVAQLCRQRAVIRHAVISAYQESKSRNSLVDLVQVPMLVSLIQRITRALSDEIFLFVDAADECGDNLAAVLEALFKAVTSGVSGRVRLMLSSTENVAQTIQDNITLHGVPTNRVKLNVAMVSKDIDAYVTNRFTRESKLKRLRPDLQASLIKTIQSQHQGSFRWASCTIDELLRRTTPKAIKSALDGVASTLGDIYMGVLRNIPSDMKDVARCMLQYLVSAMRPLTLGELGEAASLVFTDDFGEDDRLIEPEAIVHSLHSLVHCDTGNDCIELAHSSVRTFLTNSELSGAYYVDPAAANSVMLHACLYYLALPPFKHTCPDEAALATRKREWPFLEYAACFWTRHARAMTLLHCDEQSYLALFSKFAASAGHFAAWYQCIYPQGGPQIWETRPLYMCAREGLIAPLRALLASCGPDELEQRGGARSSTALHVAATYGEVEAVRLLLAAGADPNERNAVGESGIQWAAFWHHDETVRVLLEAGASPDLLTYQANPELYTRMVLHSQTSLSRHAGAEEDSILKASELHLDDTRAMIL</sequence>
<dbReference type="InterPro" id="IPR002110">
    <property type="entry name" value="Ankyrin_rpt"/>
</dbReference>
<dbReference type="SMART" id="SM00248">
    <property type="entry name" value="ANK"/>
    <property type="match status" value="2"/>
</dbReference>
<evidence type="ECO:0000256" key="2">
    <source>
        <dbReference type="PROSITE-ProRule" id="PRU00023"/>
    </source>
</evidence>
<dbReference type="Pfam" id="PF22939">
    <property type="entry name" value="WHD_GPIID"/>
    <property type="match status" value="1"/>
</dbReference>
<dbReference type="Gene3D" id="3.40.50.300">
    <property type="entry name" value="P-loop containing nucleotide triphosphate hydrolases"/>
    <property type="match status" value="1"/>
</dbReference>
<dbReference type="InterPro" id="IPR054471">
    <property type="entry name" value="GPIID_WHD"/>
</dbReference>
<dbReference type="SUPFAM" id="SSF48403">
    <property type="entry name" value="Ankyrin repeat"/>
    <property type="match status" value="1"/>
</dbReference>
<dbReference type="InterPro" id="IPR056884">
    <property type="entry name" value="NPHP3-like_N"/>
</dbReference>
<dbReference type="EMBL" id="ANFO01000369">
    <property type="protein sequence ID" value="KGQ10037.1"/>
    <property type="molecule type" value="Genomic_DNA"/>
</dbReference>
<dbReference type="OrthoDB" id="1577640at2759"/>
<comment type="caution">
    <text evidence="5">The sequence shown here is derived from an EMBL/GenBank/DDBJ whole genome shotgun (WGS) entry which is preliminary data.</text>
</comment>
<proteinExistence type="predicted"/>
<accession>A0A0A2VUK7</accession>
<dbReference type="PROSITE" id="PS50088">
    <property type="entry name" value="ANK_REPEAT"/>
    <property type="match status" value="1"/>
</dbReference>
<dbReference type="InterPro" id="IPR036770">
    <property type="entry name" value="Ankyrin_rpt-contain_sf"/>
</dbReference>
<protein>
    <submittedName>
        <fullName evidence="5">Vegetative incompatibility protein HET-E-1</fullName>
    </submittedName>
</protein>
<keyword evidence="1" id="KW-0677">Repeat</keyword>
<dbReference type="PANTHER" id="PTHR10039:SF16">
    <property type="entry name" value="GPI INOSITOL-DEACYLASE"/>
    <property type="match status" value="1"/>
</dbReference>
<evidence type="ECO:0000313" key="6">
    <source>
        <dbReference type="Proteomes" id="UP000030106"/>
    </source>
</evidence>
<reference evidence="5 6" key="1">
    <citation type="submission" date="2012-10" db="EMBL/GenBank/DDBJ databases">
        <title>Genome sequencing and analysis of entomopathogenic fungi Beauveria bassiana D1-5.</title>
        <authorList>
            <person name="Li Q."/>
            <person name="Wang L."/>
            <person name="Zhang Z."/>
            <person name="Wang Q."/>
            <person name="Ren J."/>
            <person name="Wang M."/>
            <person name="Xu W."/>
            <person name="Wang J."/>
            <person name="Lu Y."/>
            <person name="Du Q."/>
            <person name="Sun Z."/>
        </authorList>
    </citation>
    <scope>NUCLEOTIDE SEQUENCE [LARGE SCALE GENOMIC DNA]</scope>
    <source>
        <strain evidence="5 6">D1-5</strain>
    </source>
</reference>
<dbReference type="PANTHER" id="PTHR10039">
    <property type="entry name" value="AMELOGENIN"/>
    <property type="match status" value="1"/>
</dbReference>
<dbReference type="Pfam" id="PF12796">
    <property type="entry name" value="Ank_2"/>
    <property type="match status" value="1"/>
</dbReference>
<evidence type="ECO:0000256" key="1">
    <source>
        <dbReference type="ARBA" id="ARBA00022737"/>
    </source>
</evidence>
<dbReference type="AlphaFoldDB" id="A0A0A2VUK7"/>
<dbReference type="InterPro" id="IPR027417">
    <property type="entry name" value="P-loop_NTPase"/>
</dbReference>
<feature type="domain" description="Nephrocystin 3-like N-terminal" evidence="4">
    <location>
        <begin position="197"/>
        <end position="359"/>
    </location>
</feature>
<name>A0A0A2VUK7_BEABA</name>
<evidence type="ECO:0000259" key="4">
    <source>
        <dbReference type="Pfam" id="PF24883"/>
    </source>
</evidence>
<dbReference type="STRING" id="1245745.A0A0A2VUK7"/>
<keyword evidence="2" id="KW-0040">ANK repeat</keyword>
<dbReference type="Proteomes" id="UP000030106">
    <property type="component" value="Unassembled WGS sequence"/>
</dbReference>